<dbReference type="EMBL" id="OVEO01000011">
    <property type="protein sequence ID" value="SPQ99382.1"/>
    <property type="molecule type" value="Genomic_DNA"/>
</dbReference>
<evidence type="ECO:0000313" key="2">
    <source>
        <dbReference type="EMBL" id="SPQ99382.1"/>
    </source>
</evidence>
<proteinExistence type="predicted"/>
<evidence type="ECO:0000256" key="1">
    <source>
        <dbReference type="SAM" id="MobiDB-lite"/>
    </source>
</evidence>
<protein>
    <submittedName>
        <fullName evidence="2">Uncharacterized protein</fullName>
    </submittedName>
</protein>
<organism evidence="2 3">
    <name type="scientific">Plasmodiophora brassicae</name>
    <name type="common">Clubroot disease agent</name>
    <dbReference type="NCBI Taxonomy" id="37360"/>
    <lineage>
        <taxon>Eukaryota</taxon>
        <taxon>Sar</taxon>
        <taxon>Rhizaria</taxon>
        <taxon>Endomyxa</taxon>
        <taxon>Phytomyxea</taxon>
        <taxon>Plasmodiophorida</taxon>
        <taxon>Plasmodiophoridae</taxon>
        <taxon>Plasmodiophora</taxon>
    </lineage>
</organism>
<reference evidence="2 3" key="1">
    <citation type="submission" date="2018-03" db="EMBL/GenBank/DDBJ databases">
        <authorList>
            <person name="Fogelqvist J."/>
        </authorList>
    </citation>
    <scope>NUCLEOTIDE SEQUENCE [LARGE SCALE GENOMIC DNA]</scope>
</reference>
<name>A0A3P3YGU2_PLABS</name>
<feature type="region of interest" description="Disordered" evidence="1">
    <location>
        <begin position="1"/>
        <end position="48"/>
    </location>
</feature>
<evidence type="ECO:0000313" key="3">
    <source>
        <dbReference type="Proteomes" id="UP000290189"/>
    </source>
</evidence>
<geneLocation type="mitochondrion" evidence="2"/>
<sequence length="224" mass="24242">MVRWRRQPRGGQCDLRCRPVAPAVRTRGRSPRSGGLPHKGRRPVTPANVTASMAAVVDGSESESNSSSMCSAGDWEHQQTASFDAPSDAGLTAVFGPLHGLDGVVANGARAAMTSTQARPMDTHDLSAVMVSPHVKFVHRYISFSCESAADASHVIDDMIRRLPNANHVRHVTLAEYGPDPEHGRRFMCLVVLHKDAADVAAWSDILHRSGRAYSISFAEVRPV</sequence>
<dbReference type="AlphaFoldDB" id="A0A3P3YGU2"/>
<gene>
    <name evidence="2" type="ORF">PLBR_LOCUS6597</name>
</gene>
<dbReference type="Proteomes" id="UP000290189">
    <property type="component" value="Unassembled WGS sequence"/>
</dbReference>
<keyword evidence="2" id="KW-0496">Mitochondrion</keyword>
<accession>A0A3P3YGU2</accession>